<sequence length="44" mass="5070">MQVLVVLAVIVLSVVTLLALDKDGLRRLDNEDFLEDDEYFTNHH</sequence>
<proteinExistence type="predicted"/>
<dbReference type="AlphaFoldDB" id="A0A6J6C330"/>
<dbReference type="EMBL" id="CAEZSH010000142">
    <property type="protein sequence ID" value="CAB4545670.1"/>
    <property type="molecule type" value="Genomic_DNA"/>
</dbReference>
<gene>
    <name evidence="1" type="ORF">UFOPK1410_00950</name>
</gene>
<evidence type="ECO:0000313" key="1">
    <source>
        <dbReference type="EMBL" id="CAB4545670.1"/>
    </source>
</evidence>
<accession>A0A6J6C330</accession>
<organism evidence="1">
    <name type="scientific">freshwater metagenome</name>
    <dbReference type="NCBI Taxonomy" id="449393"/>
    <lineage>
        <taxon>unclassified sequences</taxon>
        <taxon>metagenomes</taxon>
        <taxon>ecological metagenomes</taxon>
    </lineage>
</organism>
<protein>
    <submittedName>
        <fullName evidence="1">Unannotated protein</fullName>
    </submittedName>
</protein>
<reference evidence="1" key="1">
    <citation type="submission" date="2020-05" db="EMBL/GenBank/DDBJ databases">
        <authorList>
            <person name="Chiriac C."/>
            <person name="Salcher M."/>
            <person name="Ghai R."/>
            <person name="Kavagutti S V."/>
        </authorList>
    </citation>
    <scope>NUCLEOTIDE SEQUENCE</scope>
</reference>
<name>A0A6J6C330_9ZZZZ</name>